<comment type="caution">
    <text evidence="1">The sequence shown here is derived from an EMBL/GenBank/DDBJ whole genome shotgun (WGS) entry which is preliminary data.</text>
</comment>
<dbReference type="Proteomes" id="UP000724584">
    <property type="component" value="Unassembled WGS sequence"/>
</dbReference>
<evidence type="ECO:0000313" key="2">
    <source>
        <dbReference type="Proteomes" id="UP000724584"/>
    </source>
</evidence>
<accession>A0ACB7P195</accession>
<proteinExistence type="predicted"/>
<sequence length="111" mass="12102">MAAPTRHDAASAVTFLVSGMAREDCAYPPYPYQDQLHEIDLVLLPAQAAGVRGRDSRRDGAYTAMLGLSVDLTTPPNREAGQRRDSDVDTRSVEVSLDEEDLAQRGVELKS</sequence>
<protein>
    <submittedName>
        <fullName evidence="1">Uncharacterized protein</fullName>
    </submittedName>
</protein>
<reference evidence="1 2" key="1">
    <citation type="journal article" date="2021" name="Nat. Commun.">
        <title>Genetic determinants of endophytism in the Arabidopsis root mycobiome.</title>
        <authorList>
            <person name="Mesny F."/>
            <person name="Miyauchi S."/>
            <person name="Thiergart T."/>
            <person name="Pickel B."/>
            <person name="Atanasova L."/>
            <person name="Karlsson M."/>
            <person name="Huettel B."/>
            <person name="Barry K.W."/>
            <person name="Haridas S."/>
            <person name="Chen C."/>
            <person name="Bauer D."/>
            <person name="Andreopoulos W."/>
            <person name="Pangilinan J."/>
            <person name="LaButti K."/>
            <person name="Riley R."/>
            <person name="Lipzen A."/>
            <person name="Clum A."/>
            <person name="Drula E."/>
            <person name="Henrissat B."/>
            <person name="Kohler A."/>
            <person name="Grigoriev I.V."/>
            <person name="Martin F.M."/>
            <person name="Hacquard S."/>
        </authorList>
    </citation>
    <scope>NUCLEOTIDE SEQUENCE [LARGE SCALE GENOMIC DNA]</scope>
    <source>
        <strain evidence="1 2">MPI-SDFR-AT-0079</strain>
    </source>
</reference>
<gene>
    <name evidence="1" type="ORF">F5144DRAFT_621691</name>
</gene>
<name>A0ACB7P195_9PEZI</name>
<organism evidence="1 2">
    <name type="scientific">Chaetomium tenue</name>
    <dbReference type="NCBI Taxonomy" id="1854479"/>
    <lineage>
        <taxon>Eukaryota</taxon>
        <taxon>Fungi</taxon>
        <taxon>Dikarya</taxon>
        <taxon>Ascomycota</taxon>
        <taxon>Pezizomycotina</taxon>
        <taxon>Sordariomycetes</taxon>
        <taxon>Sordariomycetidae</taxon>
        <taxon>Sordariales</taxon>
        <taxon>Chaetomiaceae</taxon>
        <taxon>Chaetomium</taxon>
    </lineage>
</organism>
<keyword evidence="2" id="KW-1185">Reference proteome</keyword>
<dbReference type="EMBL" id="JAGIZQ010000005">
    <property type="protein sequence ID" value="KAH6627533.1"/>
    <property type="molecule type" value="Genomic_DNA"/>
</dbReference>
<evidence type="ECO:0000313" key="1">
    <source>
        <dbReference type="EMBL" id="KAH6627533.1"/>
    </source>
</evidence>